<evidence type="ECO:0000256" key="4">
    <source>
        <dbReference type="ARBA" id="ARBA00022741"/>
    </source>
</evidence>
<dbReference type="Gene3D" id="3.40.50.300">
    <property type="entry name" value="P-loop containing nucleotide triphosphate hydrolases"/>
    <property type="match status" value="1"/>
</dbReference>
<dbReference type="EMBL" id="JACHXO010000001">
    <property type="protein sequence ID" value="MBB3193657.1"/>
    <property type="molecule type" value="Genomic_DNA"/>
</dbReference>
<dbReference type="Pfam" id="PF00005">
    <property type="entry name" value="ABC_tran"/>
    <property type="match status" value="1"/>
</dbReference>
<organism evidence="8 9">
    <name type="scientific">Roseateles terrae</name>
    <dbReference type="NCBI Taxonomy" id="431060"/>
    <lineage>
        <taxon>Bacteria</taxon>
        <taxon>Pseudomonadati</taxon>
        <taxon>Pseudomonadota</taxon>
        <taxon>Betaproteobacteria</taxon>
        <taxon>Burkholderiales</taxon>
        <taxon>Sphaerotilaceae</taxon>
        <taxon>Roseateles</taxon>
    </lineage>
</organism>
<keyword evidence="8" id="KW-0378">Hydrolase</keyword>
<dbReference type="GO" id="GO:0005524">
    <property type="term" value="F:ATP binding"/>
    <property type="evidence" value="ECO:0007669"/>
    <property type="project" value="UniProtKB-KW"/>
</dbReference>
<dbReference type="PANTHER" id="PTHR42788">
    <property type="entry name" value="TAURINE IMPORT ATP-BINDING PROTEIN-RELATED"/>
    <property type="match status" value="1"/>
</dbReference>
<dbReference type="SMART" id="SM00382">
    <property type="entry name" value="AAA"/>
    <property type="match status" value="1"/>
</dbReference>
<dbReference type="InterPro" id="IPR017871">
    <property type="entry name" value="ABC_transporter-like_CS"/>
</dbReference>
<keyword evidence="2" id="KW-0813">Transport</keyword>
<name>A0ABR6GNJ4_9BURK</name>
<reference evidence="8 9" key="1">
    <citation type="submission" date="2020-08" db="EMBL/GenBank/DDBJ databases">
        <title>Genomic Encyclopedia of Type Strains, Phase III (KMG-III): the genomes of soil and plant-associated and newly described type strains.</title>
        <authorList>
            <person name="Whitman W."/>
        </authorList>
    </citation>
    <scope>NUCLEOTIDE SEQUENCE [LARGE SCALE GENOMIC DNA]</scope>
    <source>
        <strain evidence="8 9">CECT 7247</strain>
    </source>
</reference>
<dbReference type="InterPro" id="IPR003593">
    <property type="entry name" value="AAA+_ATPase"/>
</dbReference>
<dbReference type="CDD" id="cd03293">
    <property type="entry name" value="ABC_NrtD_SsuB_transporters"/>
    <property type="match status" value="1"/>
</dbReference>
<evidence type="ECO:0000313" key="9">
    <source>
        <dbReference type="Proteomes" id="UP000574369"/>
    </source>
</evidence>
<sequence>MMLDLHVHRKRFGAAAGVGSAGRPGRQGGAGGEGSAGRAGGVAQGRPPPVLADIRLQLAPGERLALVGASGCGKSTLLRILAGLDDQFEGRVLLNGVPQHGPSRAVGVVFQEPRLFPWLTVLENVMFDLTPTWGNGRGSGARRPGSIPATTDPRVDDRMHRAITLLEEVGLADLRDALPRQLSGGQAQRVALARALYTQPQLLLLDEPFSALDAFTRMKLQDLVAALARQHATALVLVTHDVEEAVLLADRVLVMGAAPGRVLRQVPVPLRAPRHRGSAAVADLRAELLRTLEAAMAPAHAHSA</sequence>
<keyword evidence="4" id="KW-0547">Nucleotide-binding</keyword>
<dbReference type="GO" id="GO:0016787">
    <property type="term" value="F:hydrolase activity"/>
    <property type="evidence" value="ECO:0007669"/>
    <property type="project" value="UniProtKB-KW"/>
</dbReference>
<keyword evidence="3" id="KW-1003">Cell membrane</keyword>
<dbReference type="InterPro" id="IPR050166">
    <property type="entry name" value="ABC_transporter_ATP-bind"/>
</dbReference>
<accession>A0ABR6GNJ4</accession>
<evidence type="ECO:0000259" key="7">
    <source>
        <dbReference type="PROSITE" id="PS50893"/>
    </source>
</evidence>
<dbReference type="InterPro" id="IPR027417">
    <property type="entry name" value="P-loop_NTPase"/>
</dbReference>
<feature type="region of interest" description="Disordered" evidence="6">
    <location>
        <begin position="16"/>
        <end position="45"/>
    </location>
</feature>
<evidence type="ECO:0000256" key="6">
    <source>
        <dbReference type="SAM" id="MobiDB-lite"/>
    </source>
</evidence>
<evidence type="ECO:0000256" key="5">
    <source>
        <dbReference type="ARBA" id="ARBA00022840"/>
    </source>
</evidence>
<feature type="compositionally biased region" description="Gly residues" evidence="6">
    <location>
        <begin position="19"/>
        <end position="43"/>
    </location>
</feature>
<gene>
    <name evidence="8" type="ORF">FHS28_001022</name>
</gene>
<dbReference type="InterPro" id="IPR003439">
    <property type="entry name" value="ABC_transporter-like_ATP-bd"/>
</dbReference>
<dbReference type="PANTHER" id="PTHR42788:SF19">
    <property type="entry name" value="ALIPHATIC SULFONATES IMPORT ATP-BINDING PROTEIN SSUB 2"/>
    <property type="match status" value="1"/>
</dbReference>
<evidence type="ECO:0000313" key="8">
    <source>
        <dbReference type="EMBL" id="MBB3193657.1"/>
    </source>
</evidence>
<keyword evidence="3" id="KW-0472">Membrane</keyword>
<evidence type="ECO:0000256" key="2">
    <source>
        <dbReference type="ARBA" id="ARBA00022448"/>
    </source>
</evidence>
<protein>
    <submittedName>
        <fullName evidence="8">Sulfonate transport system ATP-binding protein</fullName>
        <ecNumber evidence="8">3.6.3.-</ecNumber>
    </submittedName>
</protein>
<comment type="caution">
    <text evidence="8">The sequence shown here is derived from an EMBL/GenBank/DDBJ whole genome shotgun (WGS) entry which is preliminary data.</text>
</comment>
<evidence type="ECO:0000256" key="1">
    <source>
        <dbReference type="ARBA" id="ARBA00005417"/>
    </source>
</evidence>
<dbReference type="Proteomes" id="UP000574369">
    <property type="component" value="Unassembled WGS sequence"/>
</dbReference>
<evidence type="ECO:0000256" key="3">
    <source>
        <dbReference type="ARBA" id="ARBA00022475"/>
    </source>
</evidence>
<keyword evidence="5 8" id="KW-0067">ATP-binding</keyword>
<comment type="similarity">
    <text evidence="1">Belongs to the ABC transporter superfamily.</text>
</comment>
<proteinExistence type="inferred from homology"/>
<keyword evidence="9" id="KW-1185">Reference proteome</keyword>
<dbReference type="EC" id="3.6.3.-" evidence="8"/>
<dbReference type="SUPFAM" id="SSF52540">
    <property type="entry name" value="P-loop containing nucleoside triphosphate hydrolases"/>
    <property type="match status" value="1"/>
</dbReference>
<feature type="domain" description="ABC transporter" evidence="7">
    <location>
        <begin position="36"/>
        <end position="282"/>
    </location>
</feature>
<dbReference type="PROSITE" id="PS00211">
    <property type="entry name" value="ABC_TRANSPORTER_1"/>
    <property type="match status" value="1"/>
</dbReference>
<dbReference type="PROSITE" id="PS50893">
    <property type="entry name" value="ABC_TRANSPORTER_2"/>
    <property type="match status" value="1"/>
</dbReference>